<gene>
    <name evidence="3" type="ORF">WJM97_06335</name>
</gene>
<name>A0ABZ2UV85_9CYAN</name>
<feature type="domain" description="G" evidence="2">
    <location>
        <begin position="20"/>
        <end position="141"/>
    </location>
</feature>
<evidence type="ECO:0000313" key="4">
    <source>
        <dbReference type="Proteomes" id="UP001483337"/>
    </source>
</evidence>
<dbReference type="Pfam" id="PF01926">
    <property type="entry name" value="MMR_HSR1"/>
    <property type="match status" value="1"/>
</dbReference>
<keyword evidence="1" id="KW-0472">Membrane</keyword>
<dbReference type="InterPro" id="IPR006073">
    <property type="entry name" value="GTP-bd"/>
</dbReference>
<dbReference type="InterPro" id="IPR027417">
    <property type="entry name" value="P-loop_NTPase"/>
</dbReference>
<evidence type="ECO:0000259" key="2">
    <source>
        <dbReference type="Pfam" id="PF01926"/>
    </source>
</evidence>
<evidence type="ECO:0000256" key="1">
    <source>
        <dbReference type="SAM" id="Phobius"/>
    </source>
</evidence>
<keyword evidence="4" id="KW-1185">Reference proteome</keyword>
<protein>
    <submittedName>
        <fullName evidence="3">GTPase domain-containing protein</fullName>
    </submittedName>
</protein>
<dbReference type="SUPFAM" id="SSF52540">
    <property type="entry name" value="P-loop containing nucleoside triphosphate hydrolases"/>
    <property type="match status" value="1"/>
</dbReference>
<dbReference type="EMBL" id="CP150886">
    <property type="protein sequence ID" value="WZB89297.1"/>
    <property type="molecule type" value="Genomic_DNA"/>
</dbReference>
<feature type="transmembrane region" description="Helical" evidence="1">
    <location>
        <begin position="305"/>
        <end position="323"/>
    </location>
</feature>
<reference evidence="3 4" key="1">
    <citation type="submission" date="2024-04" db="EMBL/GenBank/DDBJ databases">
        <title>Okeanomitos corallinicola gen. &amp; sp. nov. (Nostocales, Cyanobacteria), a new toxic marine heterocyst-forming cyanobacterium from a coral reef.</title>
        <authorList>
            <person name="Li H."/>
            <person name="Li R."/>
            <person name="Kang J."/>
            <person name="Hii K.S."/>
            <person name="Mohamed H.F."/>
            <person name="Xu X."/>
            <person name="Luo Z."/>
        </authorList>
    </citation>
    <scope>NUCLEOTIDE SEQUENCE [LARGE SCALE GENOMIC DNA]</scope>
    <source>
        <strain evidence="3 4">TIOX110</strain>
    </source>
</reference>
<dbReference type="RefSeq" id="WP_353932200.1">
    <property type="nucleotide sequence ID" value="NZ_CP150886.1"/>
</dbReference>
<organism evidence="3 4">
    <name type="scientific">Okeanomitos corallinicola TIOX110</name>
    <dbReference type="NCBI Taxonomy" id="3133117"/>
    <lineage>
        <taxon>Bacteria</taxon>
        <taxon>Bacillati</taxon>
        <taxon>Cyanobacteriota</taxon>
        <taxon>Cyanophyceae</taxon>
        <taxon>Nostocales</taxon>
        <taxon>Aphanizomenonaceae</taxon>
        <taxon>Okeanomitos</taxon>
    </lineage>
</organism>
<dbReference type="CDD" id="cd00882">
    <property type="entry name" value="Ras_like_GTPase"/>
    <property type="match status" value="1"/>
</dbReference>
<dbReference type="Gene3D" id="3.40.50.300">
    <property type="entry name" value="P-loop containing nucleotide triphosphate hydrolases"/>
    <property type="match status" value="1"/>
</dbReference>
<evidence type="ECO:0000313" key="3">
    <source>
        <dbReference type="EMBL" id="WZB89297.1"/>
    </source>
</evidence>
<sequence>MTNLRENVDDFVQEIKSLNILVMGKIGVGKSTLINAIFGEETAKTGAGFPVTQYFEKYLIEEEGSIPIVLYDSAGCELGREDSFIDDTSKFLDGQLGKGAEEQIHVAWYLVSAPSARFEPFEAVIINKLYEQRIPVIIVLSQCDRAARKEIDGIIGAIDSLDFKKVYNIIEVSASPLEQLKLEPFGLNELVKRTTELLPKVLGDAFIARQVVDVKAKRFVALGYIVTSAIACFSTGFVPFWFTTPAAALIAQTVLWNEIAALYQFNKIKGMTSLWTQITTSKEALVTLAATTIADFFVFDPITSSFAGGTAATFVVIVGFALTKTFEELAMEELDGVSMEEIENLLQVIFKKNFDKYKSIRIREKKDVDKLRDDFLNS</sequence>
<keyword evidence="1" id="KW-0812">Transmembrane</keyword>
<proteinExistence type="predicted"/>
<feature type="transmembrane region" description="Helical" evidence="1">
    <location>
        <begin position="219"/>
        <end position="240"/>
    </location>
</feature>
<accession>A0ABZ2UV85</accession>
<keyword evidence="1" id="KW-1133">Transmembrane helix</keyword>
<dbReference type="Proteomes" id="UP001483337">
    <property type="component" value="Chromosome"/>
</dbReference>